<gene>
    <name evidence="2" type="ORF">TSAR_015520</name>
</gene>
<dbReference type="Proteomes" id="UP000215335">
    <property type="component" value="Unassembled WGS sequence"/>
</dbReference>
<dbReference type="AlphaFoldDB" id="A0A232F1R7"/>
<name>A0A232F1R7_9HYME</name>
<protein>
    <submittedName>
        <fullName evidence="2">Uncharacterized protein</fullName>
    </submittedName>
</protein>
<comment type="caution">
    <text evidence="2">The sequence shown here is derived from an EMBL/GenBank/DDBJ whole genome shotgun (WGS) entry which is preliminary data.</text>
</comment>
<evidence type="ECO:0000313" key="2">
    <source>
        <dbReference type="EMBL" id="OXU24460.1"/>
    </source>
</evidence>
<keyword evidence="3" id="KW-1185">Reference proteome</keyword>
<proteinExistence type="predicted"/>
<sequence>MTVTTELKEIKEMLRKMIRDMTKIRQAQKQMKAEMYEVKDDLKRFRELWKKEKAEIENRLQKLEEDKVKRELVQRLNRFEKMEEAIELKEKKSSNWELPNSSQQLQESEMIQKHIENIAKKERASSSTVNIEYKKLCINEKNMLLKDGQRFIRQFFGSGKTDL</sequence>
<keyword evidence="1" id="KW-0175">Coiled coil</keyword>
<dbReference type="OrthoDB" id="7686498at2759"/>
<evidence type="ECO:0000313" key="3">
    <source>
        <dbReference type="Proteomes" id="UP000215335"/>
    </source>
</evidence>
<evidence type="ECO:0000256" key="1">
    <source>
        <dbReference type="SAM" id="Coils"/>
    </source>
</evidence>
<organism evidence="2 3">
    <name type="scientific">Trichomalopsis sarcophagae</name>
    <dbReference type="NCBI Taxonomy" id="543379"/>
    <lineage>
        <taxon>Eukaryota</taxon>
        <taxon>Metazoa</taxon>
        <taxon>Ecdysozoa</taxon>
        <taxon>Arthropoda</taxon>
        <taxon>Hexapoda</taxon>
        <taxon>Insecta</taxon>
        <taxon>Pterygota</taxon>
        <taxon>Neoptera</taxon>
        <taxon>Endopterygota</taxon>
        <taxon>Hymenoptera</taxon>
        <taxon>Apocrita</taxon>
        <taxon>Proctotrupomorpha</taxon>
        <taxon>Chalcidoidea</taxon>
        <taxon>Pteromalidae</taxon>
        <taxon>Pteromalinae</taxon>
        <taxon>Trichomalopsis</taxon>
    </lineage>
</organism>
<feature type="coiled-coil region" evidence="1">
    <location>
        <begin position="7"/>
        <end position="89"/>
    </location>
</feature>
<reference evidence="2 3" key="1">
    <citation type="journal article" date="2017" name="Curr. Biol.">
        <title>The Evolution of Venom by Co-option of Single-Copy Genes.</title>
        <authorList>
            <person name="Martinson E.O."/>
            <person name="Mrinalini"/>
            <person name="Kelkar Y.D."/>
            <person name="Chang C.H."/>
            <person name="Werren J.H."/>
        </authorList>
    </citation>
    <scope>NUCLEOTIDE SEQUENCE [LARGE SCALE GENOMIC DNA]</scope>
    <source>
        <strain evidence="2 3">Alberta</strain>
        <tissue evidence="2">Whole body</tissue>
    </source>
</reference>
<accession>A0A232F1R7</accession>
<dbReference type="EMBL" id="NNAY01001293">
    <property type="protein sequence ID" value="OXU24460.1"/>
    <property type="molecule type" value="Genomic_DNA"/>
</dbReference>